<dbReference type="SUPFAM" id="SSF53335">
    <property type="entry name" value="S-adenosyl-L-methionine-dependent methyltransferases"/>
    <property type="match status" value="1"/>
</dbReference>
<protein>
    <recommendedName>
        <fullName evidence="2">site-specific DNA-methyltransferase (cytosine-N(4)-specific)</fullName>
        <ecNumber evidence="2">2.1.1.113</ecNumber>
    </recommendedName>
</protein>
<name>A0ABY3DN46_9HYPH</name>
<evidence type="ECO:0000256" key="6">
    <source>
        <dbReference type="ARBA" id="ARBA00022747"/>
    </source>
</evidence>
<keyword evidence="5" id="KW-0949">S-adenosyl-L-methionine</keyword>
<comment type="similarity">
    <text evidence="1">Belongs to the N(4)/N(6)-methyltransferase family. N(4) subfamily.</text>
</comment>
<evidence type="ECO:0000256" key="1">
    <source>
        <dbReference type="ARBA" id="ARBA00010203"/>
    </source>
</evidence>
<dbReference type="Gene3D" id="3.40.50.150">
    <property type="entry name" value="Vaccinia Virus protein VP39"/>
    <property type="match status" value="2"/>
</dbReference>
<gene>
    <name evidence="8" type="ORF">FO470_14685</name>
</gene>
<dbReference type="EMBL" id="VMBP01000005">
    <property type="protein sequence ID" value="TSJ60810.1"/>
    <property type="molecule type" value="Genomic_DNA"/>
</dbReference>
<dbReference type="InterPro" id="IPR029063">
    <property type="entry name" value="SAM-dependent_MTases_sf"/>
</dbReference>
<evidence type="ECO:0000313" key="9">
    <source>
        <dbReference type="Proteomes" id="UP000315321"/>
    </source>
</evidence>
<organism evidence="8 9">
    <name type="scientific">Ancylobacter moscoviensis</name>
    <dbReference type="NCBI Taxonomy" id="2597768"/>
    <lineage>
        <taxon>Bacteria</taxon>
        <taxon>Pseudomonadati</taxon>
        <taxon>Pseudomonadota</taxon>
        <taxon>Alphaproteobacteria</taxon>
        <taxon>Hyphomicrobiales</taxon>
        <taxon>Xanthobacteraceae</taxon>
        <taxon>Ancylobacter</taxon>
    </lineage>
</organism>
<reference evidence="8 9" key="1">
    <citation type="submission" date="2019-07" db="EMBL/GenBank/DDBJ databases">
        <authorList>
            <person name="Grouzdev D.S."/>
        </authorList>
    </citation>
    <scope>NUCLEOTIDE SEQUENCE [LARGE SCALE GENOMIC DNA]</scope>
    <source>
        <strain evidence="8 9">3C</strain>
    </source>
</reference>
<keyword evidence="9" id="KW-1185">Reference proteome</keyword>
<dbReference type="RefSeq" id="WP_144343737.1">
    <property type="nucleotide sequence ID" value="NZ_VMBP01000005.1"/>
</dbReference>
<dbReference type="EC" id="2.1.1.113" evidence="2"/>
<proteinExistence type="inferred from homology"/>
<evidence type="ECO:0000256" key="2">
    <source>
        <dbReference type="ARBA" id="ARBA00012185"/>
    </source>
</evidence>
<dbReference type="InterPro" id="IPR017985">
    <property type="entry name" value="MeTrfase_CN4_CS"/>
</dbReference>
<dbReference type="GO" id="GO:0032259">
    <property type="term" value="P:methylation"/>
    <property type="evidence" value="ECO:0007669"/>
    <property type="project" value="UniProtKB-KW"/>
</dbReference>
<sequence length="430" mass="48247">MLTIELTRQEQIAPWRYNRLRSAPYSNEWTESIEAESRIHRIHSYPARFPAFIVHRALEHARRQGVEVNRVADIFCGSGTVLVEASLRSIGFWGCDINPVATLITRVKSYRLNADTFGGTAARIVDRFPRASRVPHVSGRAADRLRPWFEDSQFDDLVRLRNAVLDEVGDHGEFAAAFDCAFSAILKPVSRWRSRSRKPSLDPLRAAPLVIDTFVRQCRVMQEVWAEVGSSPSASAEIVRGSIIDVPRPAEPVDLIVTSPPYATSYEYADLHQLSALWLGFADDHRDLRTGVIGTSSRRSSIATALRNLNSVGEQVVFSLFDRDRRAAEAVASYFLDIQKVAQRCHEFLRPGGISVFVVGNTQLSGVRIDNANHLVESLLDSGFLDVSVVKRQISNKPNTPYRLPNGRLSSTRTEMHIYAEEYIVMAQRG</sequence>
<evidence type="ECO:0000256" key="7">
    <source>
        <dbReference type="ARBA" id="ARBA00049120"/>
    </source>
</evidence>
<evidence type="ECO:0000256" key="3">
    <source>
        <dbReference type="ARBA" id="ARBA00022603"/>
    </source>
</evidence>
<evidence type="ECO:0000256" key="5">
    <source>
        <dbReference type="ARBA" id="ARBA00022691"/>
    </source>
</evidence>
<dbReference type="Proteomes" id="UP000315321">
    <property type="component" value="Unassembled WGS sequence"/>
</dbReference>
<comment type="caution">
    <text evidence="8">The sequence shown here is derived from an EMBL/GenBank/DDBJ whole genome shotgun (WGS) entry which is preliminary data.</text>
</comment>
<dbReference type="PROSITE" id="PS00093">
    <property type="entry name" value="N4_MTASE"/>
    <property type="match status" value="1"/>
</dbReference>
<accession>A0ABY3DN46</accession>
<dbReference type="GO" id="GO:0008168">
    <property type="term" value="F:methyltransferase activity"/>
    <property type="evidence" value="ECO:0007669"/>
    <property type="project" value="UniProtKB-KW"/>
</dbReference>
<evidence type="ECO:0000313" key="8">
    <source>
        <dbReference type="EMBL" id="TSJ60810.1"/>
    </source>
</evidence>
<keyword evidence="3 8" id="KW-0489">Methyltransferase</keyword>
<keyword evidence="6" id="KW-0680">Restriction system</keyword>
<comment type="catalytic activity">
    <reaction evidence="7">
        <text>a 2'-deoxycytidine in DNA + S-adenosyl-L-methionine = an N(4)-methyl-2'-deoxycytidine in DNA + S-adenosyl-L-homocysteine + H(+)</text>
        <dbReference type="Rhea" id="RHEA:16857"/>
        <dbReference type="Rhea" id="RHEA-COMP:11369"/>
        <dbReference type="Rhea" id="RHEA-COMP:13674"/>
        <dbReference type="ChEBI" id="CHEBI:15378"/>
        <dbReference type="ChEBI" id="CHEBI:57856"/>
        <dbReference type="ChEBI" id="CHEBI:59789"/>
        <dbReference type="ChEBI" id="CHEBI:85452"/>
        <dbReference type="ChEBI" id="CHEBI:137933"/>
        <dbReference type="EC" id="2.1.1.113"/>
    </reaction>
</comment>
<keyword evidence="4" id="KW-0808">Transferase</keyword>
<evidence type="ECO:0000256" key="4">
    <source>
        <dbReference type="ARBA" id="ARBA00022679"/>
    </source>
</evidence>